<accession>A0A1N7H0S1</accession>
<keyword evidence="1 6" id="KW-0963">Cytoplasm</keyword>
<sequence>MGFPWGLLGRDMAVDLGTANTLVYVRKKGVVLDEPSVVAVNLHTDRIVAVGTAAKEMIGRTPPHIATLRPLKDGVIADLDAAERMLRHFIQVAHKNRYLARPRVVVAVPSGTTSVEQRAVREAAYEAGARRVHIIEEPMAAAIGAGLNVGDTTGNMVVDIGGGTTEVAIVSLGGVVVSKSVRVGGDELDEAIVNYVKKEHSLMLGERTAEHVKIKLGNARPGGDETTPLPIRGRDLVTGLPKTATINRAQVREAIEDQVQTIVDAVQSTLDQCPAELAGDLIDNGIVLTGGGALLDGLAERLEKAVGMPIHLVDQPLQSVVLGAGRCVERFDDMQDVFLPETRR</sequence>
<dbReference type="InterPro" id="IPR043129">
    <property type="entry name" value="ATPase_NBD"/>
</dbReference>
<dbReference type="EMBL" id="FTNI01000035">
    <property type="protein sequence ID" value="SIS18434.1"/>
    <property type="molecule type" value="Genomic_DNA"/>
</dbReference>
<organism evidence="7 8">
    <name type="scientific">Microbispora rosea</name>
    <dbReference type="NCBI Taxonomy" id="58117"/>
    <lineage>
        <taxon>Bacteria</taxon>
        <taxon>Bacillati</taxon>
        <taxon>Actinomycetota</taxon>
        <taxon>Actinomycetes</taxon>
        <taxon>Streptosporangiales</taxon>
        <taxon>Streptosporangiaceae</taxon>
        <taxon>Microbispora</taxon>
    </lineage>
</organism>
<feature type="binding site" evidence="6">
    <location>
        <begin position="291"/>
        <end position="294"/>
    </location>
    <ligand>
        <name>ATP</name>
        <dbReference type="ChEBI" id="CHEBI:30616"/>
    </ligand>
</feature>
<comment type="function">
    <text evidence="6">Forms membrane-associated dynamic filaments that are essential for cell shape determination. Acts by regulating cell wall synthesis and cell elongation, and thus cell shape. A feedback loop between cell geometry and MreB localization may maintain elongated cell shape by targeting cell wall growth to regions of negative cell wall curvature.</text>
</comment>
<comment type="subunit">
    <text evidence="6">Forms polymers.</text>
</comment>
<dbReference type="PANTHER" id="PTHR42749">
    <property type="entry name" value="CELL SHAPE-DETERMINING PROTEIN MREB"/>
    <property type="match status" value="1"/>
</dbReference>
<dbReference type="GO" id="GO:0005524">
    <property type="term" value="F:ATP binding"/>
    <property type="evidence" value="ECO:0007669"/>
    <property type="project" value="UniProtKB-KW"/>
</dbReference>
<dbReference type="GO" id="GO:0000902">
    <property type="term" value="P:cell morphogenesis"/>
    <property type="evidence" value="ECO:0007669"/>
    <property type="project" value="InterPro"/>
</dbReference>
<feature type="binding site" evidence="6">
    <location>
        <begin position="162"/>
        <end position="164"/>
    </location>
    <ligand>
        <name>ATP</name>
        <dbReference type="ChEBI" id="CHEBI:30616"/>
    </ligand>
</feature>
<evidence type="ECO:0000256" key="5">
    <source>
        <dbReference type="ARBA" id="ARBA00023458"/>
    </source>
</evidence>
<keyword evidence="4 6" id="KW-0133">Cell shape</keyword>
<dbReference type="InterPro" id="IPR004753">
    <property type="entry name" value="MreB"/>
</dbReference>
<reference evidence="8" key="1">
    <citation type="submission" date="2017-01" db="EMBL/GenBank/DDBJ databases">
        <authorList>
            <person name="Varghese N."/>
            <person name="Submissions S."/>
        </authorList>
    </citation>
    <scope>NUCLEOTIDE SEQUENCE [LARGE SCALE GENOMIC DNA]</scope>
    <source>
        <strain evidence="8">ATCC 12950</strain>
    </source>
</reference>
<dbReference type="Pfam" id="PF06723">
    <property type="entry name" value="MreB_Mbl"/>
    <property type="match status" value="1"/>
</dbReference>
<dbReference type="GO" id="GO:0005737">
    <property type="term" value="C:cytoplasm"/>
    <property type="evidence" value="ECO:0007669"/>
    <property type="project" value="UniProtKB-SubCell"/>
</dbReference>
<name>A0A1N7H0S1_9ACTN</name>
<gene>
    <name evidence="6" type="primary">mreB</name>
    <name evidence="7" type="ORF">SAMN05421833_13530</name>
</gene>
<feature type="binding site" evidence="6">
    <location>
        <begin position="210"/>
        <end position="213"/>
    </location>
    <ligand>
        <name>ATP</name>
        <dbReference type="ChEBI" id="CHEBI:30616"/>
    </ligand>
</feature>
<dbReference type="NCBIfam" id="NF010539">
    <property type="entry name" value="PRK13927.1"/>
    <property type="match status" value="1"/>
</dbReference>
<comment type="similarity">
    <text evidence="5 6">Belongs to the FtsA/MreB family.</text>
</comment>
<evidence type="ECO:0000313" key="8">
    <source>
        <dbReference type="Proteomes" id="UP000186096"/>
    </source>
</evidence>
<dbReference type="CDD" id="cd10225">
    <property type="entry name" value="ASKHA_NBD_MreB-like"/>
    <property type="match status" value="1"/>
</dbReference>
<dbReference type="Proteomes" id="UP000186096">
    <property type="component" value="Unassembled WGS sequence"/>
</dbReference>
<proteinExistence type="inferred from homology"/>
<evidence type="ECO:0000256" key="4">
    <source>
        <dbReference type="ARBA" id="ARBA00022960"/>
    </source>
</evidence>
<comment type="subcellular location">
    <subcellularLocation>
        <location evidence="6">Cytoplasm</location>
    </subcellularLocation>
    <text evidence="6">Membrane-associated.</text>
</comment>
<feature type="binding site" evidence="6">
    <location>
        <begin position="18"/>
        <end position="20"/>
    </location>
    <ligand>
        <name>ATP</name>
        <dbReference type="ChEBI" id="CHEBI:30616"/>
    </ligand>
</feature>
<dbReference type="PANTHER" id="PTHR42749:SF1">
    <property type="entry name" value="CELL SHAPE-DETERMINING PROTEIN MREB"/>
    <property type="match status" value="1"/>
</dbReference>
<evidence type="ECO:0000313" key="7">
    <source>
        <dbReference type="EMBL" id="SIS18434.1"/>
    </source>
</evidence>
<dbReference type="SUPFAM" id="SSF53067">
    <property type="entry name" value="Actin-like ATPase domain"/>
    <property type="match status" value="2"/>
</dbReference>
<dbReference type="Gene3D" id="3.30.420.40">
    <property type="match status" value="2"/>
</dbReference>
<keyword evidence="2 6" id="KW-0547">Nucleotide-binding</keyword>
<dbReference type="InterPro" id="IPR056546">
    <property type="entry name" value="MreB_MamK-like"/>
</dbReference>
<dbReference type="NCBIfam" id="TIGR00904">
    <property type="entry name" value="mreB"/>
    <property type="match status" value="1"/>
</dbReference>
<evidence type="ECO:0000256" key="3">
    <source>
        <dbReference type="ARBA" id="ARBA00022840"/>
    </source>
</evidence>
<dbReference type="STRING" id="58117.SAMN05421833_13530"/>
<dbReference type="HAMAP" id="MF_02207">
    <property type="entry name" value="MreB"/>
    <property type="match status" value="1"/>
</dbReference>
<evidence type="ECO:0000256" key="1">
    <source>
        <dbReference type="ARBA" id="ARBA00022490"/>
    </source>
</evidence>
<keyword evidence="8" id="KW-1185">Reference proteome</keyword>
<dbReference type="RefSeq" id="WP_076441579.1">
    <property type="nucleotide sequence ID" value="NZ_FTNI01000035.1"/>
</dbReference>
<dbReference type="PRINTS" id="PR01652">
    <property type="entry name" value="SHAPEPROTEIN"/>
</dbReference>
<protein>
    <recommendedName>
        <fullName evidence="6">Cell shape-determining protein MreB</fullName>
    </recommendedName>
</protein>
<keyword evidence="3 6" id="KW-0067">ATP-binding</keyword>
<evidence type="ECO:0000256" key="6">
    <source>
        <dbReference type="HAMAP-Rule" id="MF_02207"/>
    </source>
</evidence>
<evidence type="ECO:0000256" key="2">
    <source>
        <dbReference type="ARBA" id="ARBA00022741"/>
    </source>
</evidence>
<dbReference type="GO" id="GO:0008360">
    <property type="term" value="P:regulation of cell shape"/>
    <property type="evidence" value="ECO:0007669"/>
    <property type="project" value="UniProtKB-UniRule"/>
</dbReference>
<dbReference type="AlphaFoldDB" id="A0A1N7H0S1"/>